<dbReference type="Gene3D" id="1.20.1260.10">
    <property type="match status" value="1"/>
</dbReference>
<organism evidence="3 4">
    <name type="scientific">Actinomycetospora aeridis</name>
    <dbReference type="NCBI Taxonomy" id="3129231"/>
    <lineage>
        <taxon>Bacteria</taxon>
        <taxon>Bacillati</taxon>
        <taxon>Actinomycetota</taxon>
        <taxon>Actinomycetes</taxon>
        <taxon>Pseudonocardiales</taxon>
        <taxon>Pseudonocardiaceae</taxon>
        <taxon>Actinomycetospora</taxon>
    </lineage>
</organism>
<dbReference type="EMBL" id="JBBEGL010000006">
    <property type="protein sequence ID" value="MEJ2889405.1"/>
    <property type="molecule type" value="Genomic_DNA"/>
</dbReference>
<dbReference type="InterPro" id="IPR005183">
    <property type="entry name" value="DUF305_CopM-like"/>
</dbReference>
<reference evidence="3 4" key="1">
    <citation type="submission" date="2024-03" db="EMBL/GenBank/DDBJ databases">
        <title>Actinomycetospora sp. OC33-EN06, a novel actinomycete isolated from wild orchid (Aerides multiflora).</title>
        <authorList>
            <person name="Suriyachadkun C."/>
        </authorList>
    </citation>
    <scope>NUCLEOTIDE SEQUENCE [LARGE SCALE GENOMIC DNA]</scope>
    <source>
        <strain evidence="3 4">OC33-EN06</strain>
    </source>
</reference>
<feature type="domain" description="DUF305" evidence="2">
    <location>
        <begin position="31"/>
        <end position="171"/>
    </location>
</feature>
<feature type="signal peptide" evidence="1">
    <location>
        <begin position="1"/>
        <end position="20"/>
    </location>
</feature>
<dbReference type="PANTHER" id="PTHR36933">
    <property type="entry name" value="SLL0788 PROTEIN"/>
    <property type="match status" value="1"/>
</dbReference>
<name>A0ABU8NAH3_9PSEU</name>
<dbReference type="PROSITE" id="PS51257">
    <property type="entry name" value="PROKAR_LIPOPROTEIN"/>
    <property type="match status" value="1"/>
</dbReference>
<feature type="chain" id="PRO_5045569650" evidence="1">
    <location>
        <begin position="21"/>
        <end position="178"/>
    </location>
</feature>
<evidence type="ECO:0000256" key="1">
    <source>
        <dbReference type="SAM" id="SignalP"/>
    </source>
</evidence>
<dbReference type="Proteomes" id="UP001370100">
    <property type="component" value="Unassembled WGS sequence"/>
</dbReference>
<protein>
    <submittedName>
        <fullName evidence="3">DUF305 domain-containing protein</fullName>
    </submittedName>
</protein>
<keyword evidence="1" id="KW-0732">Signal</keyword>
<dbReference type="PANTHER" id="PTHR36933:SF1">
    <property type="entry name" value="SLL0788 PROTEIN"/>
    <property type="match status" value="1"/>
</dbReference>
<dbReference type="InterPro" id="IPR012347">
    <property type="entry name" value="Ferritin-like"/>
</dbReference>
<evidence type="ECO:0000313" key="3">
    <source>
        <dbReference type="EMBL" id="MEJ2889405.1"/>
    </source>
</evidence>
<dbReference type="RefSeq" id="WP_337716918.1">
    <property type="nucleotide sequence ID" value="NZ_JBBEGL010000006.1"/>
</dbReference>
<proteinExistence type="predicted"/>
<gene>
    <name evidence="3" type="ORF">WCD41_23295</name>
</gene>
<evidence type="ECO:0000313" key="4">
    <source>
        <dbReference type="Proteomes" id="UP001370100"/>
    </source>
</evidence>
<accession>A0ABU8NAH3</accession>
<evidence type="ECO:0000259" key="2">
    <source>
        <dbReference type="Pfam" id="PF03713"/>
    </source>
</evidence>
<dbReference type="Pfam" id="PF03713">
    <property type="entry name" value="DUF305"/>
    <property type="match status" value="1"/>
</dbReference>
<comment type="caution">
    <text evidence="3">The sequence shown here is derived from an EMBL/GenBank/DDBJ whole genome shotgun (WGS) entry which is preliminary data.</text>
</comment>
<keyword evidence="4" id="KW-1185">Reference proteome</keyword>
<sequence>MLRVLAAVLLAALVAVAGCADEPAPDPAAVDGAFVAAMVPHHEQALELTAMVGGRDASPALQAMALRIDRAQVEEVGQMQGLVLARGLPGADHAMHRSMPGMADPATLDALRSLRGPAFERLWLDTMIRHHEGAVAMARDYLTAGTDDTLRRFAQVTDASQSGEIATMRQLRAGATGS</sequence>